<evidence type="ECO:0000256" key="7">
    <source>
        <dbReference type="RuleBase" id="RU000480"/>
    </source>
</evidence>
<name>A0A9P9XV16_9HYPO</name>
<dbReference type="SUPFAM" id="SSF53383">
    <property type="entry name" value="PLP-dependent transferases"/>
    <property type="match status" value="1"/>
</dbReference>
<accession>A0A9P9XV16</accession>
<dbReference type="GO" id="GO:0004069">
    <property type="term" value="F:L-aspartate:2-oxoglutarate aminotransferase activity"/>
    <property type="evidence" value="ECO:0007669"/>
    <property type="project" value="UniProtKB-EC"/>
</dbReference>
<dbReference type="EC" id="2.6.1.1" evidence="7"/>
<comment type="caution">
    <text evidence="9">The sequence shown here is derived from an EMBL/GenBank/DDBJ whole genome shotgun (WGS) entry which is preliminary data.</text>
</comment>
<dbReference type="PROSITE" id="PS00105">
    <property type="entry name" value="AA_TRANSFER_CLASS_1"/>
    <property type="match status" value="1"/>
</dbReference>
<dbReference type="InterPro" id="IPR004839">
    <property type="entry name" value="Aminotransferase_I/II_large"/>
</dbReference>
<keyword evidence="6" id="KW-0663">Pyridoxal phosphate</keyword>
<dbReference type="FunFam" id="3.90.1150.10:FF:000001">
    <property type="entry name" value="Aspartate aminotransferase"/>
    <property type="match status" value="1"/>
</dbReference>
<dbReference type="PANTHER" id="PTHR11879:SF20">
    <property type="entry name" value="ASPARTATE AMINOTRANSFERASE"/>
    <property type="match status" value="1"/>
</dbReference>
<evidence type="ECO:0000313" key="10">
    <source>
        <dbReference type="Proteomes" id="UP001055219"/>
    </source>
</evidence>
<comment type="similarity">
    <text evidence="2">Belongs to the class-I pyridoxal-phosphate-dependent aminotransferase family.</text>
</comment>
<protein>
    <recommendedName>
        <fullName evidence="7">Aspartate aminotransferase</fullName>
        <ecNumber evidence="7">2.6.1.1</ecNumber>
    </recommendedName>
</protein>
<comment type="cofactor">
    <cofactor evidence="1">
        <name>pyridoxal 5'-phosphate</name>
        <dbReference type="ChEBI" id="CHEBI:597326"/>
    </cofactor>
</comment>
<evidence type="ECO:0000256" key="4">
    <source>
        <dbReference type="ARBA" id="ARBA00022576"/>
    </source>
</evidence>
<dbReference type="Gene3D" id="3.90.1150.10">
    <property type="entry name" value="Aspartate Aminotransferase, domain 1"/>
    <property type="match status" value="1"/>
</dbReference>
<evidence type="ECO:0000256" key="1">
    <source>
        <dbReference type="ARBA" id="ARBA00001933"/>
    </source>
</evidence>
<evidence type="ECO:0000313" key="9">
    <source>
        <dbReference type="EMBL" id="KAI6778318.1"/>
    </source>
</evidence>
<keyword evidence="4 7" id="KW-0032">Aminotransferase</keyword>
<feature type="domain" description="Aminotransferase class I/classII large" evidence="8">
    <location>
        <begin position="36"/>
        <end position="409"/>
    </location>
</feature>
<dbReference type="GO" id="GO:0030170">
    <property type="term" value="F:pyridoxal phosphate binding"/>
    <property type="evidence" value="ECO:0007669"/>
    <property type="project" value="InterPro"/>
</dbReference>
<evidence type="ECO:0000256" key="5">
    <source>
        <dbReference type="ARBA" id="ARBA00022679"/>
    </source>
</evidence>
<dbReference type="InterPro" id="IPR004838">
    <property type="entry name" value="NHTrfase_class1_PyrdxlP-BS"/>
</dbReference>
<dbReference type="PRINTS" id="PR00799">
    <property type="entry name" value="TRANSAMINASE"/>
</dbReference>
<proteinExistence type="inferred from homology"/>
<dbReference type="GeneID" id="75832317"/>
<dbReference type="EMBL" id="JAGIXG020000073">
    <property type="protein sequence ID" value="KAI6778318.1"/>
    <property type="molecule type" value="Genomic_DNA"/>
</dbReference>
<dbReference type="GO" id="GO:0006532">
    <property type="term" value="P:aspartate biosynthetic process"/>
    <property type="evidence" value="ECO:0007669"/>
    <property type="project" value="TreeGrafter"/>
</dbReference>
<dbReference type="Pfam" id="PF00155">
    <property type="entry name" value="Aminotran_1_2"/>
    <property type="match status" value="1"/>
</dbReference>
<dbReference type="PANTHER" id="PTHR11879">
    <property type="entry name" value="ASPARTATE AMINOTRANSFERASE"/>
    <property type="match status" value="1"/>
</dbReference>
<keyword evidence="10" id="KW-1185">Reference proteome</keyword>
<dbReference type="InterPro" id="IPR015422">
    <property type="entry name" value="PyrdxlP-dep_Trfase_small"/>
</dbReference>
<dbReference type="NCBIfam" id="NF006719">
    <property type="entry name" value="PRK09257.1"/>
    <property type="match status" value="1"/>
</dbReference>
<dbReference type="InterPro" id="IPR015424">
    <property type="entry name" value="PyrdxlP-dep_Trfase"/>
</dbReference>
<dbReference type="InterPro" id="IPR000796">
    <property type="entry name" value="Asp_trans"/>
</dbReference>
<evidence type="ECO:0000256" key="6">
    <source>
        <dbReference type="ARBA" id="ARBA00022898"/>
    </source>
</evidence>
<evidence type="ECO:0000256" key="2">
    <source>
        <dbReference type="ARBA" id="ARBA00007441"/>
    </source>
</evidence>
<evidence type="ECO:0000259" key="8">
    <source>
        <dbReference type="Pfam" id="PF00155"/>
    </source>
</evidence>
<comment type="miscellaneous">
    <text evidence="7">In eukaryotes there are cytoplasmic, mitochondrial and chloroplastic isozymes.</text>
</comment>
<dbReference type="FunFam" id="3.40.640.10:FF:000066">
    <property type="entry name" value="Aspartate aminotransferase"/>
    <property type="match status" value="1"/>
</dbReference>
<dbReference type="CDD" id="cd00609">
    <property type="entry name" value="AAT_like"/>
    <property type="match status" value="1"/>
</dbReference>
<evidence type="ECO:0000256" key="3">
    <source>
        <dbReference type="ARBA" id="ARBA00011738"/>
    </source>
</evidence>
<keyword evidence="5 7" id="KW-0808">Transferase</keyword>
<sequence length="418" mass="46347">MGSIPATRSRFEAVDHKPLGGPFKIEAAYRGDTSEDKVNLGIGAYRDDAGQPWLLPSVAEAKKRMDLPSCTHEYSPLHGLDAFIEPARRLVFGAELDPEIAPFVASMQTVSGTGANSIIAKFLARWIQPQQIWLPAQTWDNHPHIWRQNAPAIQVRDYPYYDQKTCSLDFAGLMATLERDAKEGDAILLHACAHNPTGIDPTENQWKDIALLCEKKRMFVVFDSAYQGFASGNLDKDAWSIRHFATHPDLEFAVCQSFSKNLGLYGERVGALHIVTSRNATPSVALAIRSQLVEIHRGEVSIAPAFGARVATTVLTSEEIFSQWLEDLVLMSGRIKAMRQALYDELVALGTPGSWKHVVEQTGMFSYTGLSTDQVTVMQEKFHIYMLPTGRISICGLRDANVKYVARAIDNVVREGKA</sequence>
<dbReference type="AlphaFoldDB" id="A0A9P9XV16"/>
<organism evidence="9 10">
    <name type="scientific">Emericellopsis cladophorae</name>
    <dbReference type="NCBI Taxonomy" id="2686198"/>
    <lineage>
        <taxon>Eukaryota</taxon>
        <taxon>Fungi</taxon>
        <taxon>Dikarya</taxon>
        <taxon>Ascomycota</taxon>
        <taxon>Pezizomycotina</taxon>
        <taxon>Sordariomycetes</taxon>
        <taxon>Hypocreomycetidae</taxon>
        <taxon>Hypocreales</taxon>
        <taxon>Bionectriaceae</taxon>
        <taxon>Emericellopsis</taxon>
    </lineage>
</organism>
<dbReference type="Gene3D" id="3.40.640.10">
    <property type="entry name" value="Type I PLP-dependent aspartate aminotransferase-like (Major domain)"/>
    <property type="match status" value="1"/>
</dbReference>
<dbReference type="RefSeq" id="XP_051359174.1">
    <property type="nucleotide sequence ID" value="XM_051509863.1"/>
</dbReference>
<reference evidence="9" key="2">
    <citation type="submission" date="2022-07" db="EMBL/GenBank/DDBJ databases">
        <authorList>
            <person name="Goncalves M.F.M."/>
            <person name="Hilario S."/>
            <person name="Van De Peer Y."/>
            <person name="Esteves A.C."/>
            <person name="Alves A."/>
        </authorList>
    </citation>
    <scope>NUCLEOTIDE SEQUENCE</scope>
    <source>
        <strain evidence="9">MUM 19.33</strain>
    </source>
</reference>
<dbReference type="GO" id="GO:0005829">
    <property type="term" value="C:cytosol"/>
    <property type="evidence" value="ECO:0007669"/>
    <property type="project" value="TreeGrafter"/>
</dbReference>
<reference evidence="9" key="1">
    <citation type="journal article" date="2021" name="J Fungi (Basel)">
        <title>Genomic and Metabolomic Analyses of the Marine Fungus Emericellopsis cladophorae: Insights into Saltwater Adaptability Mechanisms and Its Biosynthetic Potential.</title>
        <authorList>
            <person name="Goncalves M.F.M."/>
            <person name="Hilario S."/>
            <person name="Van de Peer Y."/>
            <person name="Esteves A.C."/>
            <person name="Alves A."/>
        </authorList>
    </citation>
    <scope>NUCLEOTIDE SEQUENCE</scope>
    <source>
        <strain evidence="9">MUM 19.33</strain>
    </source>
</reference>
<dbReference type="InterPro" id="IPR015421">
    <property type="entry name" value="PyrdxlP-dep_Trfase_major"/>
</dbReference>
<dbReference type="OrthoDB" id="550424at2759"/>
<comment type="catalytic activity">
    <reaction evidence="7">
        <text>L-aspartate + 2-oxoglutarate = oxaloacetate + L-glutamate</text>
        <dbReference type="Rhea" id="RHEA:21824"/>
        <dbReference type="ChEBI" id="CHEBI:16452"/>
        <dbReference type="ChEBI" id="CHEBI:16810"/>
        <dbReference type="ChEBI" id="CHEBI:29985"/>
        <dbReference type="ChEBI" id="CHEBI:29991"/>
        <dbReference type="EC" id="2.6.1.1"/>
    </reaction>
</comment>
<gene>
    <name evidence="9" type="ORF">J7T54_005834</name>
</gene>
<comment type="subunit">
    <text evidence="3 7">Homodimer.</text>
</comment>
<dbReference type="Proteomes" id="UP001055219">
    <property type="component" value="Unassembled WGS sequence"/>
</dbReference>